<accession>A0A176W3L4</accession>
<name>A0A176W3L4_MARPO</name>
<reference evidence="2" key="1">
    <citation type="submission" date="2016-03" db="EMBL/GenBank/DDBJ databases">
        <title>Mechanisms controlling the formation of the plant cell surface in tip-growing cells are functionally conserved among land plants.</title>
        <authorList>
            <person name="Honkanen S."/>
            <person name="Jones V.A."/>
            <person name="Morieri G."/>
            <person name="Champion C."/>
            <person name="Hetherington A.J."/>
            <person name="Kelly S."/>
            <person name="Saint-Marcoux D."/>
            <person name="Proust H."/>
            <person name="Prescott H."/>
            <person name="Dolan L."/>
        </authorList>
    </citation>
    <scope>NUCLEOTIDE SEQUENCE [LARGE SCALE GENOMIC DNA]</scope>
    <source>
        <tissue evidence="2">Whole gametophyte</tissue>
    </source>
</reference>
<dbReference type="Proteomes" id="UP000077202">
    <property type="component" value="Unassembled WGS sequence"/>
</dbReference>
<dbReference type="AlphaFoldDB" id="A0A176W3L4"/>
<organism evidence="2 3">
    <name type="scientific">Marchantia polymorpha subsp. ruderalis</name>
    <dbReference type="NCBI Taxonomy" id="1480154"/>
    <lineage>
        <taxon>Eukaryota</taxon>
        <taxon>Viridiplantae</taxon>
        <taxon>Streptophyta</taxon>
        <taxon>Embryophyta</taxon>
        <taxon>Marchantiophyta</taxon>
        <taxon>Marchantiopsida</taxon>
        <taxon>Marchantiidae</taxon>
        <taxon>Marchantiales</taxon>
        <taxon>Marchantiaceae</taxon>
        <taxon>Marchantia</taxon>
    </lineage>
</organism>
<evidence type="ECO:0000313" key="2">
    <source>
        <dbReference type="EMBL" id="OAE27618.1"/>
    </source>
</evidence>
<comment type="caution">
    <text evidence="2">The sequence shown here is derived from an EMBL/GenBank/DDBJ whole genome shotgun (WGS) entry which is preliminary data.</text>
</comment>
<gene>
    <name evidence="2" type="ORF">AXG93_2520s1140</name>
</gene>
<sequence length="136" mass="14495">MKAEEEEISAAKADALVETPADISKLIIAADCNHSRALFLDSGLSRPCKEADVALENSSLPSKVSKKRLRKSRARGQSRESAAEIGSGSSSEERADMTPSVIVNERVGLTTVEESSAGLRAQTRPGGSEARRLIGW</sequence>
<protein>
    <submittedName>
        <fullName evidence="2">Uncharacterized protein</fullName>
    </submittedName>
</protein>
<feature type="compositionally biased region" description="Basic residues" evidence="1">
    <location>
        <begin position="64"/>
        <end position="76"/>
    </location>
</feature>
<proteinExistence type="predicted"/>
<evidence type="ECO:0000313" key="3">
    <source>
        <dbReference type="Proteomes" id="UP000077202"/>
    </source>
</evidence>
<evidence type="ECO:0000256" key="1">
    <source>
        <dbReference type="SAM" id="MobiDB-lite"/>
    </source>
</evidence>
<feature type="region of interest" description="Disordered" evidence="1">
    <location>
        <begin position="114"/>
        <end position="136"/>
    </location>
</feature>
<dbReference type="EMBL" id="LVLJ01001858">
    <property type="protein sequence ID" value="OAE27618.1"/>
    <property type="molecule type" value="Genomic_DNA"/>
</dbReference>
<keyword evidence="3" id="KW-1185">Reference proteome</keyword>
<feature type="region of interest" description="Disordered" evidence="1">
    <location>
        <begin position="55"/>
        <end position="102"/>
    </location>
</feature>